<feature type="compositionally biased region" description="Basic and acidic residues" evidence="2">
    <location>
        <begin position="689"/>
        <end position="701"/>
    </location>
</feature>
<feature type="region of interest" description="Disordered" evidence="2">
    <location>
        <begin position="723"/>
        <end position="756"/>
    </location>
</feature>
<evidence type="ECO:0000313" key="5">
    <source>
        <dbReference type="Proteomes" id="UP000581135"/>
    </source>
</evidence>
<evidence type="ECO:0000256" key="2">
    <source>
        <dbReference type="SAM" id="MobiDB-lite"/>
    </source>
</evidence>
<feature type="compositionally biased region" description="Gly residues" evidence="2">
    <location>
        <begin position="782"/>
        <end position="795"/>
    </location>
</feature>
<comment type="caution">
    <text evidence="4">The sequence shown here is derived from an EMBL/GenBank/DDBJ whole genome shotgun (WGS) entry which is preliminary data.</text>
</comment>
<keyword evidence="1" id="KW-0175">Coiled coil</keyword>
<keyword evidence="5" id="KW-1185">Reference proteome</keyword>
<organism evidence="4 5">
    <name type="scientific">Limibacillus halophilus</name>
    <dbReference type="NCBI Taxonomy" id="1579333"/>
    <lineage>
        <taxon>Bacteria</taxon>
        <taxon>Pseudomonadati</taxon>
        <taxon>Pseudomonadota</taxon>
        <taxon>Alphaproteobacteria</taxon>
        <taxon>Rhodospirillales</taxon>
        <taxon>Rhodovibrionaceae</taxon>
        <taxon>Limibacillus</taxon>
    </lineage>
</organism>
<keyword evidence="3" id="KW-0472">Membrane</keyword>
<dbReference type="Proteomes" id="UP000581135">
    <property type="component" value="Unassembled WGS sequence"/>
</dbReference>
<dbReference type="Pfam" id="PF13779">
    <property type="entry name" value="DUF4175"/>
    <property type="match status" value="1"/>
</dbReference>
<protein>
    <submittedName>
        <fullName evidence="4">Uncharacterized protein (TIGR02302 family)</fullName>
    </submittedName>
</protein>
<dbReference type="RefSeq" id="WP_183416891.1">
    <property type="nucleotide sequence ID" value="NZ_JACHXA010000006.1"/>
</dbReference>
<dbReference type="NCBIfam" id="TIGR02302">
    <property type="entry name" value="aProt_lowcomp"/>
    <property type="match status" value="1"/>
</dbReference>
<gene>
    <name evidence="4" type="ORF">FHR98_002378</name>
</gene>
<name>A0A839SYG8_9PROT</name>
<feature type="transmembrane region" description="Helical" evidence="3">
    <location>
        <begin position="77"/>
        <end position="100"/>
    </location>
</feature>
<evidence type="ECO:0000256" key="3">
    <source>
        <dbReference type="SAM" id="Phobius"/>
    </source>
</evidence>
<keyword evidence="3" id="KW-0812">Transmembrane</keyword>
<proteinExistence type="predicted"/>
<dbReference type="AlphaFoldDB" id="A0A839SYG8"/>
<accession>A0A839SYG8</accession>
<dbReference type="EMBL" id="JACHXA010000006">
    <property type="protein sequence ID" value="MBB3066075.1"/>
    <property type="molecule type" value="Genomic_DNA"/>
</dbReference>
<feature type="coiled-coil region" evidence="1">
    <location>
        <begin position="518"/>
        <end position="576"/>
    </location>
</feature>
<keyword evidence="3" id="KW-1133">Transmembrane helix</keyword>
<feature type="transmembrane region" description="Helical" evidence="3">
    <location>
        <begin position="52"/>
        <end position="71"/>
    </location>
</feature>
<reference evidence="4 5" key="1">
    <citation type="submission" date="2020-08" db="EMBL/GenBank/DDBJ databases">
        <title>Genomic Encyclopedia of Type Strains, Phase III (KMG-III): the genomes of soil and plant-associated and newly described type strains.</title>
        <authorList>
            <person name="Whitman W."/>
        </authorList>
    </citation>
    <scope>NUCLEOTIDE SEQUENCE [LARGE SCALE GENOMIC DNA]</scope>
    <source>
        <strain evidence="4 5">CECT 8803</strain>
    </source>
</reference>
<dbReference type="InterPro" id="IPR012683">
    <property type="entry name" value="CHP02302_TM"/>
</dbReference>
<sequence length="859" mass="95289">MIETTVLQEQSGGKGVLALVTERKRAEETVKDLEGVMPLVLVARSFLFWEKLWPALWPSLAVLLVFVSLALSDALTLLPGILHLFILLAFAMALAASLWVGLRRVRLPNTTAGLRRLENDSNLRHRPLTALAEIQESGTADPQSRQLWEAHRHSVQQQFKNLRLKVPSPGLPVRDPIAVRVLLSLVLLVTLVRAGDDWQENLIRSVQPHLSGAVAANNIQLDLWVSPPAYTGQAPLVLATANSDNTADDEPDSAIDQPVQHYEVPQSSSLLVQIQGGEGPASATINGLSTATFKTLSGNSLRAEGTISGSGTLQVTRGGETLGSWNITVIADEVPTIEYLSPPQRSERASLQVKYNAADDYGVASVSLRVTLYDRPDLAPELVELLRPRPGITDIDQSSFQDFTPHPWAGLPVELTLLVEDALGQKGESDRILTVLPERIFQHPVARALVEQRKALTQDPEKRFPVARVLAQLYQRPEHFFDDIVVALAIHSAQRRLLFDKSDEAIPAVQDLLWKTALRIEEGELSLAERDLREIMEALQRALAEGAPDEVIKRLMDQLQAALDRYMDELARQAIKDLNEGNFPQANIDDNSQTMGREDLQQLLDAARQMTEAGANESARELLAQLQQMLENMRAATSGSQEARERREAMETMERMNGMLGRQRELLDRSFERSQRGESNQGQPQGEGEDGRDQNRGENQRDAFSQQRLRDELGQMMEQLRGMFGGDVPQSLGEAQNEMRSAEEALRGDQPGHAVEPQRRALQGLQQGAQSLVDRFMQQLGQGQGGSAGTFGEGPGTRRDPLGRNPEGQGMGRVEGVEVPGVSERERALGIKRELQRRAGERDRPRFELDYLERLLRPF</sequence>
<feature type="region of interest" description="Disordered" evidence="2">
    <location>
        <begin position="672"/>
        <end position="707"/>
    </location>
</feature>
<feature type="region of interest" description="Disordered" evidence="2">
    <location>
        <begin position="781"/>
        <end position="821"/>
    </location>
</feature>
<evidence type="ECO:0000256" key="1">
    <source>
        <dbReference type="SAM" id="Coils"/>
    </source>
</evidence>
<evidence type="ECO:0000313" key="4">
    <source>
        <dbReference type="EMBL" id="MBB3066075.1"/>
    </source>
</evidence>